<evidence type="ECO:0000259" key="10">
    <source>
        <dbReference type="PROSITE" id="PS51012"/>
    </source>
</evidence>
<evidence type="ECO:0000256" key="8">
    <source>
        <dbReference type="ARBA" id="ARBA00023136"/>
    </source>
</evidence>
<dbReference type="Proteomes" id="UP000298058">
    <property type="component" value="Unassembled WGS sequence"/>
</dbReference>
<dbReference type="EMBL" id="RQHW01000047">
    <property type="protein sequence ID" value="TGN18293.1"/>
    <property type="molecule type" value="Genomic_DNA"/>
</dbReference>
<feature type="domain" description="ABC transmembrane type-2" evidence="10">
    <location>
        <begin position="51"/>
        <end position="276"/>
    </location>
</feature>
<comment type="caution">
    <text evidence="11">The sequence shown here is derived from an EMBL/GenBank/DDBJ whole genome shotgun (WGS) entry which is preliminary data.</text>
</comment>
<feature type="transmembrane region" description="Helical" evidence="9">
    <location>
        <begin position="198"/>
        <end position="217"/>
    </location>
</feature>
<dbReference type="GO" id="GO:0015920">
    <property type="term" value="P:lipopolysaccharide transport"/>
    <property type="evidence" value="ECO:0007669"/>
    <property type="project" value="TreeGrafter"/>
</dbReference>
<keyword evidence="4 9" id="KW-1003">Cell membrane</keyword>
<feature type="transmembrane region" description="Helical" evidence="9">
    <location>
        <begin position="54"/>
        <end position="75"/>
    </location>
</feature>
<evidence type="ECO:0000256" key="9">
    <source>
        <dbReference type="RuleBase" id="RU361157"/>
    </source>
</evidence>
<dbReference type="Pfam" id="PF01061">
    <property type="entry name" value="ABC2_membrane"/>
    <property type="match status" value="1"/>
</dbReference>
<gene>
    <name evidence="11" type="ORF">EHS15_12875</name>
</gene>
<dbReference type="RefSeq" id="WP_135760981.1">
    <property type="nucleotide sequence ID" value="NZ_RQHW01000047.1"/>
</dbReference>
<dbReference type="OrthoDB" id="9786910at2"/>
<name>A0A4R9LVL6_9LEPT</name>
<feature type="transmembrane region" description="Helical" evidence="9">
    <location>
        <begin position="255"/>
        <end position="273"/>
    </location>
</feature>
<dbReference type="AlphaFoldDB" id="A0A4R9LVL6"/>
<feature type="transmembrane region" description="Helical" evidence="9">
    <location>
        <begin position="81"/>
        <end position="99"/>
    </location>
</feature>
<dbReference type="GO" id="GO:0140359">
    <property type="term" value="F:ABC-type transporter activity"/>
    <property type="evidence" value="ECO:0007669"/>
    <property type="project" value="InterPro"/>
</dbReference>
<evidence type="ECO:0000313" key="12">
    <source>
        <dbReference type="Proteomes" id="UP000298058"/>
    </source>
</evidence>
<dbReference type="PANTHER" id="PTHR30413:SF8">
    <property type="entry name" value="TRANSPORT PERMEASE PROTEIN"/>
    <property type="match status" value="1"/>
</dbReference>
<keyword evidence="3 9" id="KW-0813">Transport</keyword>
<evidence type="ECO:0000256" key="5">
    <source>
        <dbReference type="ARBA" id="ARBA00022519"/>
    </source>
</evidence>
<evidence type="ECO:0000256" key="2">
    <source>
        <dbReference type="ARBA" id="ARBA00007783"/>
    </source>
</evidence>
<evidence type="ECO:0000256" key="4">
    <source>
        <dbReference type="ARBA" id="ARBA00022475"/>
    </source>
</evidence>
<dbReference type="PANTHER" id="PTHR30413">
    <property type="entry name" value="INNER MEMBRANE TRANSPORT PERMEASE"/>
    <property type="match status" value="1"/>
</dbReference>
<feature type="transmembrane region" description="Helical" evidence="9">
    <location>
        <begin position="160"/>
        <end position="186"/>
    </location>
</feature>
<keyword evidence="5" id="KW-0997">Cell inner membrane</keyword>
<proteinExistence type="inferred from homology"/>
<evidence type="ECO:0000256" key="1">
    <source>
        <dbReference type="ARBA" id="ARBA00004429"/>
    </source>
</evidence>
<feature type="transmembrane region" description="Helical" evidence="9">
    <location>
        <begin position="132"/>
        <end position="154"/>
    </location>
</feature>
<keyword evidence="8 9" id="KW-0472">Membrane</keyword>
<protein>
    <recommendedName>
        <fullName evidence="9">Transport permease protein</fullName>
    </recommendedName>
</protein>
<dbReference type="GO" id="GO:0005886">
    <property type="term" value="C:plasma membrane"/>
    <property type="evidence" value="ECO:0007669"/>
    <property type="project" value="UniProtKB-SubCell"/>
</dbReference>
<keyword evidence="7 9" id="KW-1133">Transmembrane helix</keyword>
<dbReference type="InterPro" id="IPR013525">
    <property type="entry name" value="ABC2_TM"/>
</dbReference>
<comment type="subcellular location">
    <subcellularLocation>
        <location evidence="1">Cell inner membrane</location>
        <topology evidence="1">Multi-pass membrane protein</topology>
    </subcellularLocation>
    <subcellularLocation>
        <location evidence="9">Cell membrane</location>
        <topology evidence="9">Multi-pass membrane protein</topology>
    </subcellularLocation>
</comment>
<reference evidence="11" key="1">
    <citation type="journal article" date="2019" name="PLoS Negl. Trop. Dis.">
        <title>Revisiting the worldwide diversity of Leptospira species in the environment.</title>
        <authorList>
            <person name="Vincent A.T."/>
            <person name="Schiettekatte O."/>
            <person name="Bourhy P."/>
            <person name="Veyrier F.J."/>
            <person name="Picardeau M."/>
        </authorList>
    </citation>
    <scope>NUCLEOTIDE SEQUENCE [LARGE SCALE GENOMIC DNA]</scope>
    <source>
        <strain evidence="11">201300427</strain>
    </source>
</reference>
<evidence type="ECO:0000256" key="3">
    <source>
        <dbReference type="ARBA" id="ARBA00022448"/>
    </source>
</evidence>
<dbReference type="InterPro" id="IPR047817">
    <property type="entry name" value="ABC2_TM_bact-type"/>
</dbReference>
<evidence type="ECO:0000313" key="11">
    <source>
        <dbReference type="EMBL" id="TGN18293.1"/>
    </source>
</evidence>
<keyword evidence="12" id="KW-1185">Reference proteome</keyword>
<evidence type="ECO:0000256" key="7">
    <source>
        <dbReference type="ARBA" id="ARBA00022989"/>
    </source>
</evidence>
<organism evidence="11 12">
    <name type="scientific">Leptospira idonii</name>
    <dbReference type="NCBI Taxonomy" id="1193500"/>
    <lineage>
        <taxon>Bacteria</taxon>
        <taxon>Pseudomonadati</taxon>
        <taxon>Spirochaetota</taxon>
        <taxon>Spirochaetia</taxon>
        <taxon>Leptospirales</taxon>
        <taxon>Leptospiraceae</taxon>
        <taxon>Leptospira</taxon>
    </lineage>
</organism>
<sequence>MSNKLESESFSLIDSKTRIFHLNLSELWQYKDLIYYFVKRDFVSFYKQTILGPLWYLVQPIVSSVVLFVVFTKIAKLPTGTVPPFLFYLSGNILWMYFAENLNRTSDTFIVNSSIFGKVYFPRLTVPISTTLSGLISFFIQYALFLSVYAYYYFQNQVPFFTVWIFLTPFAVLYLALISFSFGIMISSLTTKYRDLRFILRFGIQLWMFASPIAYSIQQVPKHYLSIYMLNPITPVIEGFRFIYFQNTLLTLDDLLCNFIINGTVLVLSILLFNRVEKSFMDTV</sequence>
<dbReference type="PROSITE" id="PS51012">
    <property type="entry name" value="ABC_TM2"/>
    <property type="match status" value="1"/>
</dbReference>
<keyword evidence="6 9" id="KW-0812">Transmembrane</keyword>
<comment type="similarity">
    <text evidence="2 9">Belongs to the ABC-2 integral membrane protein family.</text>
</comment>
<evidence type="ECO:0000256" key="6">
    <source>
        <dbReference type="ARBA" id="ARBA00022692"/>
    </source>
</evidence>
<accession>A0A4R9LVL6</accession>